<keyword evidence="3" id="KW-1185">Reference proteome</keyword>
<evidence type="ECO:0000313" key="3">
    <source>
        <dbReference type="Proteomes" id="UP000032120"/>
    </source>
</evidence>
<keyword evidence="1" id="KW-0175">Coiled coil</keyword>
<evidence type="ECO:0000313" key="2">
    <source>
        <dbReference type="EMBL" id="KIP52937.1"/>
    </source>
</evidence>
<organism evidence="2 3">
    <name type="scientific">Leucobacter komagatae</name>
    <dbReference type="NCBI Taxonomy" id="55969"/>
    <lineage>
        <taxon>Bacteria</taxon>
        <taxon>Bacillati</taxon>
        <taxon>Actinomycetota</taxon>
        <taxon>Actinomycetes</taxon>
        <taxon>Micrococcales</taxon>
        <taxon>Microbacteriaceae</taxon>
        <taxon>Leucobacter</taxon>
    </lineage>
</organism>
<proteinExistence type="predicted"/>
<dbReference type="AlphaFoldDB" id="A0A0D0IPE0"/>
<gene>
    <name evidence="2" type="ORF">SD72_05320</name>
</gene>
<dbReference type="RefSeq" id="WP_042543417.1">
    <property type="nucleotide sequence ID" value="NZ_JXSQ01000005.1"/>
</dbReference>
<name>A0A0D0IPE0_9MICO</name>
<accession>A0A0D0IPE0</accession>
<dbReference type="EMBL" id="JXSQ01000005">
    <property type="protein sequence ID" value="KIP52937.1"/>
    <property type="molecule type" value="Genomic_DNA"/>
</dbReference>
<feature type="coiled-coil region" evidence="1">
    <location>
        <begin position="219"/>
        <end position="246"/>
    </location>
</feature>
<evidence type="ECO:0000256" key="1">
    <source>
        <dbReference type="SAM" id="Coils"/>
    </source>
</evidence>
<dbReference type="OrthoDB" id="9787474at2"/>
<sequence>MSRSTGKRIAQGVAVVLAVAIAAGGVVAYSYRSDIRDHFVAASFDPSKRIEQIREEIQLSSSGNRVFLASQPTIGGKKEFNRWCAAVDHTEEGHVLGCFAERRIRLFEVTDKRLNGVAETTAAHELLHATWVRLSQDDRATLSRELIAEYDKLSASDEEFAQRMSVYESLSEPAFANELHSVLGTEVRDLPPELEEHYAQWFTDRSVIVNWYDGYHTVFTELKAEADRLAAELEALRVDIEERSANYDTAVEQFNADAADFKERNERYEFSGDKPLFDSIRGQLLDRQEGLEAVRREIQADSDRFNDLREQLMKLNDVSLELNDILDSTIPEPLSEVESA</sequence>
<comment type="caution">
    <text evidence="2">The sequence shown here is derived from an EMBL/GenBank/DDBJ whole genome shotgun (WGS) entry which is preliminary data.</text>
</comment>
<dbReference type="Proteomes" id="UP000032120">
    <property type="component" value="Unassembled WGS sequence"/>
</dbReference>
<protein>
    <submittedName>
        <fullName evidence="2">Uncharacterized protein</fullName>
    </submittedName>
</protein>
<reference evidence="2 3" key="1">
    <citation type="submission" date="2015-01" db="EMBL/GenBank/DDBJ databases">
        <title>Draft genome sequence of Leucobacter komagatae strain VKM ST2845.</title>
        <authorList>
            <person name="Karlyshev A.V."/>
            <person name="Kudryashova E.B."/>
        </authorList>
    </citation>
    <scope>NUCLEOTIDE SEQUENCE [LARGE SCALE GENOMIC DNA]</scope>
    <source>
        <strain evidence="2 3">VKM ST2845</strain>
    </source>
</reference>